<keyword evidence="3" id="KW-0378">Hydrolase</keyword>
<evidence type="ECO:0000256" key="2">
    <source>
        <dbReference type="ARBA" id="ARBA00022729"/>
    </source>
</evidence>
<keyword evidence="4" id="KW-0325">Glycoprotein</keyword>
<feature type="chain" id="PRO_5015657844" description="GDSL esterase/lipase" evidence="5">
    <location>
        <begin position="23"/>
        <end position="379"/>
    </location>
</feature>
<gene>
    <name evidence="6" type="ORF">PAHAL_3G221900</name>
</gene>
<organism evidence="6">
    <name type="scientific">Panicum hallii</name>
    <dbReference type="NCBI Taxonomy" id="206008"/>
    <lineage>
        <taxon>Eukaryota</taxon>
        <taxon>Viridiplantae</taxon>
        <taxon>Streptophyta</taxon>
        <taxon>Embryophyta</taxon>
        <taxon>Tracheophyta</taxon>
        <taxon>Spermatophyta</taxon>
        <taxon>Magnoliopsida</taxon>
        <taxon>Liliopsida</taxon>
        <taxon>Poales</taxon>
        <taxon>Poaceae</taxon>
        <taxon>PACMAD clade</taxon>
        <taxon>Panicoideae</taxon>
        <taxon>Panicodae</taxon>
        <taxon>Paniceae</taxon>
        <taxon>Panicinae</taxon>
        <taxon>Panicum</taxon>
        <taxon>Panicum sect. Panicum</taxon>
    </lineage>
</organism>
<evidence type="ECO:0000256" key="1">
    <source>
        <dbReference type="ARBA" id="ARBA00008668"/>
    </source>
</evidence>
<comment type="similarity">
    <text evidence="1">Belongs to the 'GDSL' lipolytic enzyme family.</text>
</comment>
<accession>A0A2S3HAN5</accession>
<dbReference type="Pfam" id="PF00657">
    <property type="entry name" value="Lipase_GDSL"/>
    <property type="match status" value="1"/>
</dbReference>
<evidence type="ECO:0000256" key="5">
    <source>
        <dbReference type="SAM" id="SignalP"/>
    </source>
</evidence>
<evidence type="ECO:0000313" key="6">
    <source>
        <dbReference type="EMBL" id="PAN18738.1"/>
    </source>
</evidence>
<evidence type="ECO:0000256" key="3">
    <source>
        <dbReference type="ARBA" id="ARBA00022801"/>
    </source>
</evidence>
<evidence type="ECO:0008006" key="7">
    <source>
        <dbReference type="Google" id="ProtNLM"/>
    </source>
</evidence>
<dbReference type="Gene3D" id="3.40.50.1110">
    <property type="entry name" value="SGNH hydrolase"/>
    <property type="match status" value="1"/>
</dbReference>
<dbReference type="InterPro" id="IPR036514">
    <property type="entry name" value="SGNH_hydro_sf"/>
</dbReference>
<dbReference type="EMBL" id="CM008048">
    <property type="protein sequence ID" value="PAN18738.1"/>
    <property type="molecule type" value="Genomic_DNA"/>
</dbReference>
<keyword evidence="2 5" id="KW-0732">Signal</keyword>
<proteinExistence type="inferred from homology"/>
<dbReference type="AlphaFoldDB" id="A0A2S3HAN5"/>
<dbReference type="CDD" id="cd01837">
    <property type="entry name" value="SGNH_plant_lipase_like"/>
    <property type="match status" value="1"/>
</dbReference>
<reference evidence="6" key="1">
    <citation type="submission" date="2018-04" db="EMBL/GenBank/DDBJ databases">
        <title>WGS assembly of Panicum hallii.</title>
        <authorList>
            <person name="Lovell J."/>
            <person name="Jenkins J."/>
            <person name="Lowry D."/>
            <person name="Mamidi S."/>
            <person name="Sreedasyam A."/>
            <person name="Weng X."/>
            <person name="Barry K."/>
            <person name="Bonette J."/>
            <person name="Campitelli B."/>
            <person name="Daum C."/>
            <person name="Gordon S."/>
            <person name="Gould B."/>
            <person name="Lipzen A."/>
            <person name="Macqueen A."/>
            <person name="Palacio-Mejia J."/>
            <person name="Plott C."/>
            <person name="Shakirov E."/>
            <person name="Shu S."/>
            <person name="Yoshinaga Y."/>
            <person name="Zane M."/>
            <person name="Rokhsar D."/>
            <person name="Grimwood J."/>
            <person name="Schmutz J."/>
            <person name="Juenger T."/>
        </authorList>
    </citation>
    <scope>NUCLEOTIDE SEQUENCE [LARGE SCALE GENOMIC DNA]</scope>
    <source>
        <strain evidence="6">FIL2</strain>
    </source>
</reference>
<dbReference type="InterPro" id="IPR035669">
    <property type="entry name" value="SGNH_plant_lipase-like"/>
</dbReference>
<dbReference type="PANTHER" id="PTHR22835">
    <property type="entry name" value="ZINC FINGER FYVE DOMAIN CONTAINING PROTEIN"/>
    <property type="match status" value="1"/>
</dbReference>
<feature type="signal peptide" evidence="5">
    <location>
        <begin position="1"/>
        <end position="22"/>
    </location>
</feature>
<protein>
    <recommendedName>
        <fullName evidence="7">GDSL esterase/lipase</fullName>
    </recommendedName>
</protein>
<dbReference type="GO" id="GO:0016788">
    <property type="term" value="F:hydrolase activity, acting on ester bonds"/>
    <property type="evidence" value="ECO:0007669"/>
    <property type="project" value="InterPro"/>
</dbReference>
<evidence type="ECO:0000256" key="4">
    <source>
        <dbReference type="ARBA" id="ARBA00023180"/>
    </source>
</evidence>
<dbReference type="Gramene" id="PAN18738">
    <property type="protein sequence ID" value="PAN18738"/>
    <property type="gene ID" value="PAHAL_3G221900"/>
</dbReference>
<dbReference type="PANTHER" id="PTHR22835:SF683">
    <property type="entry name" value="OS05G0506800 PROTEIN"/>
    <property type="match status" value="1"/>
</dbReference>
<dbReference type="Proteomes" id="UP000243499">
    <property type="component" value="Chromosome 3"/>
</dbReference>
<name>A0A2S3HAN5_9POAL</name>
<sequence length="379" mass="40660">MDLTLVFLVSFILSSLLCGVSSASSRNITSMFTLGDSHIDTGNALVMAAPVMPVWIDKPPYGETFFGHPSGRFSDGRVIIDFIAEELGLPFLPAFLASSPNVSHGVNLAVGGATAIEVSFFETNGLVPFKLLNNSLDVQLGWFEQIKPSACDGASEEGQGYNDRDCLDRALFFVGELGVNDYNFIWMAGKTEDEVKTYVPKVVDTISMAVERLINQGAVYIVVPGNPPTGCSPAILTFRLSPNRADYDHIGCLRAVNAVARYHNLLLRAAVGGLRGRYPHARIVFADFYDPIIRILENPGHFGFAGDALKACCGAGGGAYNWDPSAFCGMPGVAACGDPAAYVSWDGVHYTEAANRYVADGWLRGPYADPPILSAVGRS</sequence>
<dbReference type="InterPro" id="IPR001087">
    <property type="entry name" value="GDSL"/>
</dbReference>
<dbReference type="SUPFAM" id="SSF52266">
    <property type="entry name" value="SGNH hydrolase"/>
    <property type="match status" value="1"/>
</dbReference>